<evidence type="ECO:0000256" key="6">
    <source>
        <dbReference type="PIRSR" id="PIRSR005054-50"/>
    </source>
</evidence>
<comment type="similarity">
    <text evidence="1 4">Belongs to the CRISPR-associated protein Cas6/Cse3/CasE family.</text>
</comment>
<dbReference type="Gene3D" id="3.30.70.1900">
    <property type="match status" value="1"/>
</dbReference>
<dbReference type="CDD" id="cd21140">
    <property type="entry name" value="Cas6_I-like"/>
    <property type="match status" value="1"/>
</dbReference>
<feature type="active site" description="Proton donor" evidence="6">
    <location>
        <position position="44"/>
    </location>
</feature>
<dbReference type="OrthoDB" id="9797488at2"/>
<dbReference type="Pfam" id="PF21350">
    <property type="entry name" value="Cas6_I-A"/>
    <property type="match status" value="1"/>
</dbReference>
<name>M7P0M1_9BACT</name>
<dbReference type="PANTHER" id="PTHR36984:SF1">
    <property type="entry name" value="CRISPR-ASSOCIATED ENDORIBONUCLEASE CAS6 1"/>
    <property type="match status" value="1"/>
</dbReference>
<gene>
    <name evidence="8" type="ORF">ADICEAN_00668</name>
</gene>
<dbReference type="Proteomes" id="UP000011910">
    <property type="component" value="Unassembled WGS sequence"/>
</dbReference>
<protein>
    <recommendedName>
        <fullName evidence="4">CRISPR-associated endoribonuclease</fullName>
    </recommendedName>
</protein>
<dbReference type="PIRSF" id="PIRSF005054">
    <property type="entry name" value="PF1131"/>
    <property type="match status" value="1"/>
</dbReference>
<organism evidence="8 9">
    <name type="scientific">Cesiribacter andamanensis AMV16</name>
    <dbReference type="NCBI Taxonomy" id="1279009"/>
    <lineage>
        <taxon>Bacteria</taxon>
        <taxon>Pseudomonadati</taxon>
        <taxon>Bacteroidota</taxon>
        <taxon>Cytophagia</taxon>
        <taxon>Cytophagales</taxon>
        <taxon>Cesiribacteraceae</taxon>
        <taxon>Cesiribacter</taxon>
    </lineage>
</organism>
<keyword evidence="9" id="KW-1185">Reference proteome</keyword>
<sequence>MRFQFTLVIKGNRRFLPLNYQYELSSWVYKRMAAADAAYADFLHQKGYGAGSKKFKLFCFSPLMLQPYRIHKDQGVFELLGEEIQLQVGFMAEQAAEAFIKGVFIHQHLGLGNRISQVDMEVAKVATLSEPHFQECMHYSALSPIVISRFEEGRRYAQYLHPSHPQYADALLSNLVNKWVGYQSSKELVGAGGAIEGWEEKALQFRLLTPEPKSKMVTIKALTDQETKVRGYLFDFKLQAPIEIHRLLYAAGVGEKGSMGFGWVEKI</sequence>
<evidence type="ECO:0000259" key="7">
    <source>
        <dbReference type="Pfam" id="PF01881"/>
    </source>
</evidence>
<reference evidence="8 9" key="1">
    <citation type="journal article" date="2013" name="Genome Announc.">
        <title>Draft Genome Sequence of Cesiribacter andamanensis Strain AMV16T, Isolated from a Soil Sample from a Mud Volcano in the Andaman Islands, India.</title>
        <authorList>
            <person name="Shivaji S."/>
            <person name="Ara S."/>
            <person name="Begum Z."/>
            <person name="Srinivas T.N."/>
            <person name="Singh A."/>
            <person name="Kumar Pinnaka A."/>
        </authorList>
    </citation>
    <scope>NUCLEOTIDE SEQUENCE [LARGE SCALE GENOMIC DNA]</scope>
    <source>
        <strain evidence="8 9">AMV16</strain>
    </source>
</reference>
<dbReference type="RefSeq" id="WP_009194075.1">
    <property type="nucleotide sequence ID" value="NZ_AODQ01000010.1"/>
</dbReference>
<dbReference type="AlphaFoldDB" id="M7P0M1"/>
<feature type="site" description="Transition state stabilizer" evidence="5">
    <location>
        <position position="56"/>
    </location>
</feature>
<dbReference type="GO" id="GO:0051607">
    <property type="term" value="P:defense response to virus"/>
    <property type="evidence" value="ECO:0007669"/>
    <property type="project" value="UniProtKB-KW"/>
</dbReference>
<evidence type="ECO:0000313" key="8">
    <source>
        <dbReference type="EMBL" id="EMR04144.1"/>
    </source>
</evidence>
<evidence type="ECO:0000256" key="3">
    <source>
        <dbReference type="ARBA" id="ARBA00023118"/>
    </source>
</evidence>
<dbReference type="Pfam" id="PF01881">
    <property type="entry name" value="Cas_Cas6_C"/>
    <property type="match status" value="1"/>
</dbReference>
<evidence type="ECO:0000313" key="9">
    <source>
        <dbReference type="Proteomes" id="UP000011910"/>
    </source>
</evidence>
<evidence type="ECO:0000256" key="2">
    <source>
        <dbReference type="ARBA" id="ARBA00022884"/>
    </source>
</evidence>
<comment type="function">
    <text evidence="4">CRISPR (clustered regularly interspaced short palindromic repeat), is an adaptive immune system that provides protection against mobile genetic elements (viruses, transposable elements and conjugative plasmids). CRISPR clusters contain sequences complementary to antecedent mobile elements and target invading nucleic acids. CRISPR clusters are transcribed and processed into CRISPR RNA (crRNA).</text>
</comment>
<evidence type="ECO:0000256" key="1">
    <source>
        <dbReference type="ARBA" id="ARBA00005937"/>
    </source>
</evidence>
<dbReference type="EMBL" id="AODQ01000010">
    <property type="protein sequence ID" value="EMR04144.1"/>
    <property type="molecule type" value="Genomic_DNA"/>
</dbReference>
<dbReference type="InterPro" id="IPR010156">
    <property type="entry name" value="CRISPR-assoc_prot_Cas6"/>
</dbReference>
<feature type="active site" description="Proton acceptor" evidence="6">
    <location>
        <position position="29"/>
    </location>
</feature>
<keyword evidence="3" id="KW-0051">Antiviral defense</keyword>
<dbReference type="GO" id="GO:0016788">
    <property type="term" value="F:hydrolase activity, acting on ester bonds"/>
    <property type="evidence" value="ECO:0007669"/>
    <property type="project" value="InterPro"/>
</dbReference>
<dbReference type="InterPro" id="IPR049435">
    <property type="entry name" value="Cas_Cas6_C"/>
</dbReference>
<feature type="domain" description="CRISPR associated protein Cas6 C-terminal" evidence="7">
    <location>
        <begin position="130"/>
        <end position="265"/>
    </location>
</feature>
<comment type="caution">
    <text evidence="8">The sequence shown here is derived from an EMBL/GenBank/DDBJ whole genome shotgun (WGS) entry which is preliminary data.</text>
</comment>
<keyword evidence="2" id="KW-0694">RNA-binding</keyword>
<dbReference type="STRING" id="1279009.ADICEAN_00668"/>
<dbReference type="InterPro" id="IPR045747">
    <property type="entry name" value="CRISPR-assoc_prot_Cas6_N_sf"/>
</dbReference>
<evidence type="ECO:0000256" key="5">
    <source>
        <dbReference type="PIRSR" id="PIRSR005054-1"/>
    </source>
</evidence>
<dbReference type="eggNOG" id="COG1583">
    <property type="taxonomic scope" value="Bacteria"/>
</dbReference>
<accession>M7P0M1</accession>
<evidence type="ECO:0000256" key="4">
    <source>
        <dbReference type="PIRNR" id="PIRNR005054"/>
    </source>
</evidence>
<dbReference type="PANTHER" id="PTHR36984">
    <property type="entry name" value="CRISPR-ASSOCIATED ENDORIBONUCLEASE CAS6 1"/>
    <property type="match status" value="1"/>
</dbReference>
<dbReference type="Gene3D" id="3.30.70.1890">
    <property type="match status" value="1"/>
</dbReference>
<dbReference type="GO" id="GO:0003723">
    <property type="term" value="F:RNA binding"/>
    <property type="evidence" value="ECO:0007669"/>
    <property type="project" value="UniProtKB-KW"/>
</dbReference>
<proteinExistence type="inferred from homology"/>
<dbReference type="NCBIfam" id="TIGR01877">
    <property type="entry name" value="cas_cas6"/>
    <property type="match status" value="1"/>
</dbReference>